<proteinExistence type="predicted"/>
<dbReference type="OMA" id="KFSIGSH"/>
<feature type="chain" id="PRO_5034108012" description="Superoxide dismutase copper/zinc binding domain-containing protein" evidence="2">
    <location>
        <begin position="17"/>
        <end position="212"/>
    </location>
</feature>
<comment type="caution">
    <text evidence="3">The sequence shown here is derived from an EMBL/GenBank/DDBJ whole genome shotgun (WGS) entry which is preliminary data.</text>
</comment>
<dbReference type="AlphaFoldDB" id="A0A8H6DXF5"/>
<accession>A0A8H6DXF5</accession>
<dbReference type="Proteomes" id="UP000624244">
    <property type="component" value="Unassembled WGS sequence"/>
</dbReference>
<gene>
    <name evidence="3" type="ORF">GGP41_004177</name>
</gene>
<name>A0A8H6DXF5_COCSA</name>
<evidence type="ECO:0000313" key="3">
    <source>
        <dbReference type="EMBL" id="KAF5851388.1"/>
    </source>
</evidence>
<organism evidence="3 4">
    <name type="scientific">Cochliobolus sativus</name>
    <name type="common">Common root rot and spot blotch fungus</name>
    <name type="synonym">Bipolaris sorokiniana</name>
    <dbReference type="NCBI Taxonomy" id="45130"/>
    <lineage>
        <taxon>Eukaryota</taxon>
        <taxon>Fungi</taxon>
        <taxon>Dikarya</taxon>
        <taxon>Ascomycota</taxon>
        <taxon>Pezizomycotina</taxon>
        <taxon>Dothideomycetes</taxon>
        <taxon>Pleosporomycetidae</taxon>
        <taxon>Pleosporales</taxon>
        <taxon>Pleosporineae</taxon>
        <taxon>Pleosporaceae</taxon>
        <taxon>Bipolaris</taxon>
    </lineage>
</organism>
<evidence type="ECO:0000313" key="4">
    <source>
        <dbReference type="Proteomes" id="UP000624244"/>
    </source>
</evidence>
<reference evidence="3" key="1">
    <citation type="submission" date="2019-11" db="EMBL/GenBank/DDBJ databases">
        <title>Bipolaris sorokiniana Genome sequencing.</title>
        <authorList>
            <person name="Wang H."/>
        </authorList>
    </citation>
    <scope>NUCLEOTIDE SEQUENCE</scope>
</reference>
<evidence type="ECO:0008006" key="5">
    <source>
        <dbReference type="Google" id="ProtNLM"/>
    </source>
</evidence>
<protein>
    <recommendedName>
        <fullName evidence="5">Superoxide dismutase copper/zinc binding domain-containing protein</fullName>
    </recommendedName>
</protein>
<evidence type="ECO:0000256" key="2">
    <source>
        <dbReference type="SAM" id="SignalP"/>
    </source>
</evidence>
<feature type="signal peptide" evidence="2">
    <location>
        <begin position="1"/>
        <end position="16"/>
    </location>
</feature>
<feature type="region of interest" description="Disordered" evidence="1">
    <location>
        <begin position="26"/>
        <end position="54"/>
    </location>
</feature>
<keyword evidence="2" id="KW-0732">Signal</keyword>
<sequence length="212" mass="20956">MRSAVVLSFLSAVALGAPTPNPLKIGSDGPGVAFDGPLTGAPQDKRSPANPNLDDSKFSIGLGIPAVVIDGHPIKIPHKKRDPADNVDDSKFSIGSHTIVTGGPAFSIDGHAKGGSVGNDPGSSIHIHIRDPEPNPSKKRSVEFITGAPAIGFGKSAIGGSVSLSGDSKGKDGACKDGKHGAGIANGGNGGDTLVPGSRAGNGGNGGIIVNP</sequence>
<evidence type="ECO:0000256" key="1">
    <source>
        <dbReference type="SAM" id="MobiDB-lite"/>
    </source>
</evidence>
<dbReference type="EMBL" id="WNKQ01000005">
    <property type="protein sequence ID" value="KAF5851388.1"/>
    <property type="molecule type" value="Genomic_DNA"/>
</dbReference>